<dbReference type="KEGG" id="emr:EMUR_03035"/>
<gene>
    <name evidence="1" type="ORF">EMUR_03035</name>
    <name evidence="2" type="ORF">EMUR_03040</name>
    <name evidence="3" type="ORF">EMUR_03045</name>
</gene>
<dbReference type="KEGG" id="emr:EMUR_03040"/>
<evidence type="ECO:0000313" key="1">
    <source>
        <dbReference type="EMBL" id="AHC39726.1"/>
    </source>
</evidence>
<name>V9R7D2_9RICK</name>
<proteinExistence type="predicted"/>
<protein>
    <submittedName>
        <fullName evidence="2">Uncharacterized protein</fullName>
    </submittedName>
</protein>
<keyword evidence="4" id="KW-1185">Reference proteome</keyword>
<organism evidence="2 4">
    <name type="scientific">Ehrlichia muris AS145</name>
    <dbReference type="NCBI Taxonomy" id="1423892"/>
    <lineage>
        <taxon>Bacteria</taxon>
        <taxon>Pseudomonadati</taxon>
        <taxon>Pseudomonadota</taxon>
        <taxon>Alphaproteobacteria</taxon>
        <taxon>Rickettsiales</taxon>
        <taxon>Anaplasmataceae</taxon>
        <taxon>Ehrlichia</taxon>
    </lineage>
</organism>
<evidence type="ECO:0000313" key="4">
    <source>
        <dbReference type="Proteomes" id="UP000018689"/>
    </source>
</evidence>
<dbReference type="STRING" id="1423892.EMUR_03035"/>
<evidence type="ECO:0000313" key="2">
    <source>
        <dbReference type="EMBL" id="AHC39727.1"/>
    </source>
</evidence>
<dbReference type="EMBL" id="CP006917">
    <property type="protein sequence ID" value="AHC39726.1"/>
    <property type="molecule type" value="Genomic_DNA"/>
</dbReference>
<dbReference type="KEGG" id="emr:EMUR_03045"/>
<sequence>MLLLLQYLIFISDLDRVIAVNYHSVVVVGM</sequence>
<dbReference type="Proteomes" id="UP000018689">
    <property type="component" value="Chromosome"/>
</dbReference>
<evidence type="ECO:0000313" key="3">
    <source>
        <dbReference type="EMBL" id="AHC39728.1"/>
    </source>
</evidence>
<dbReference type="HOGENOM" id="CLU_3403294_0_0_5"/>
<dbReference type="EMBL" id="CP006917">
    <property type="protein sequence ID" value="AHC39727.1"/>
    <property type="molecule type" value="Genomic_DNA"/>
</dbReference>
<accession>V9R7D2</accession>
<dbReference type="AlphaFoldDB" id="V9R7D2"/>
<dbReference type="EMBL" id="CP006917">
    <property type="protein sequence ID" value="AHC39728.1"/>
    <property type="molecule type" value="Genomic_DNA"/>
</dbReference>
<reference evidence="2 4" key="1">
    <citation type="journal article" date="2014" name="Genome Announc.">
        <title>Complete Genome Sequence of Ehrlichia muris Strain AS145T, a Model Monocytotropic Ehrlichia Strain.</title>
        <authorList>
            <person name="Thirumalapura N.R."/>
            <person name="Qin X."/>
            <person name="Kuriakose J.A."/>
            <person name="Walker D.H."/>
        </authorList>
    </citation>
    <scope>NUCLEOTIDE SEQUENCE [LARGE SCALE GENOMIC DNA]</scope>
    <source>
        <strain evidence="2">AS145</strain>
        <strain evidence="4">AS154</strain>
    </source>
</reference>